<reference evidence="1 2" key="1">
    <citation type="journal article" date="2015" name="G3 (Bethesda)">
        <title>Insights into Ongoing Evolution of the Hexachlorocyclohexane Catabolic Pathway from Comparative Genomics of Ten Sphingomonadaceae Strains.</title>
        <authorList>
            <person name="Pearce S.L."/>
            <person name="Oakeshott J.G."/>
            <person name="Pandey G."/>
        </authorList>
    </citation>
    <scope>NUCLEOTIDE SEQUENCE [LARGE SCALE GENOMIC DNA]</scope>
    <source>
        <strain evidence="1 2">LL02</strain>
    </source>
</reference>
<dbReference type="RefSeq" id="WP_148649527.1">
    <property type="nucleotide sequence ID" value="NZ_KQ130460.1"/>
</dbReference>
<evidence type="ECO:0000313" key="1">
    <source>
        <dbReference type="EMBL" id="KMS50945.1"/>
    </source>
</evidence>
<gene>
    <name evidence="1" type="ORF">V474_05810</name>
</gene>
<dbReference type="EMBL" id="JACU01000014">
    <property type="protein sequence ID" value="KMS50945.1"/>
    <property type="molecule type" value="Genomic_DNA"/>
</dbReference>
<organism evidence="1 2">
    <name type="scientific">Novosphingobium barchaimii LL02</name>
    <dbReference type="NCBI Taxonomy" id="1114963"/>
    <lineage>
        <taxon>Bacteria</taxon>
        <taxon>Pseudomonadati</taxon>
        <taxon>Pseudomonadota</taxon>
        <taxon>Alphaproteobacteria</taxon>
        <taxon>Sphingomonadales</taxon>
        <taxon>Sphingomonadaceae</taxon>
        <taxon>Novosphingobium</taxon>
    </lineage>
</organism>
<dbReference type="Proteomes" id="UP000052268">
    <property type="component" value="Unassembled WGS sequence"/>
</dbReference>
<dbReference type="AlphaFoldDB" id="A0A0J8A6D6"/>
<keyword evidence="2" id="KW-1185">Reference proteome</keyword>
<comment type="caution">
    <text evidence="1">The sequence shown here is derived from an EMBL/GenBank/DDBJ whole genome shotgun (WGS) entry which is preliminary data.</text>
</comment>
<accession>A0A0J8A6D6</accession>
<protein>
    <submittedName>
        <fullName evidence="1">Uncharacterized protein</fullName>
    </submittedName>
</protein>
<proteinExistence type="predicted"/>
<sequence>MAETPAAPTRAAVALSAADIAAAAAARGLPILPECEAGVAANLALLARHARTMRGQAA</sequence>
<evidence type="ECO:0000313" key="2">
    <source>
        <dbReference type="Proteomes" id="UP000052268"/>
    </source>
</evidence>
<name>A0A0J8A6D6_9SPHN</name>
<dbReference type="PATRIC" id="fig|1114963.3.peg.4806"/>